<protein>
    <submittedName>
        <fullName evidence="6">LysR family transcriptional regulator</fullName>
    </submittedName>
</protein>
<dbReference type="CDD" id="cd08414">
    <property type="entry name" value="PBP2_LTTR_aromatics_like"/>
    <property type="match status" value="1"/>
</dbReference>
<evidence type="ECO:0000313" key="6">
    <source>
        <dbReference type="EMBL" id="MFB9312054.1"/>
    </source>
</evidence>
<dbReference type="InterPro" id="IPR000847">
    <property type="entry name" value="LysR_HTH_N"/>
</dbReference>
<dbReference type="InterPro" id="IPR036388">
    <property type="entry name" value="WH-like_DNA-bd_sf"/>
</dbReference>
<dbReference type="InterPro" id="IPR005119">
    <property type="entry name" value="LysR_subst-bd"/>
</dbReference>
<accession>A0ABV5K8V1</accession>
<gene>
    <name evidence="6" type="ORF">ACFFRI_03265</name>
</gene>
<dbReference type="PROSITE" id="PS50931">
    <property type="entry name" value="HTH_LYSR"/>
    <property type="match status" value="1"/>
</dbReference>
<keyword evidence="4" id="KW-0804">Transcription</keyword>
<dbReference type="Proteomes" id="UP001589750">
    <property type="component" value="Unassembled WGS sequence"/>
</dbReference>
<name>A0ABV5K8V1_9ACTN</name>
<dbReference type="SUPFAM" id="SSF53850">
    <property type="entry name" value="Periplasmic binding protein-like II"/>
    <property type="match status" value="1"/>
</dbReference>
<dbReference type="RefSeq" id="WP_211351136.1">
    <property type="nucleotide sequence ID" value="NZ_JBHMDG010000002.1"/>
</dbReference>
<dbReference type="SUPFAM" id="SSF46785">
    <property type="entry name" value="Winged helix' DNA-binding domain"/>
    <property type="match status" value="1"/>
</dbReference>
<comment type="similarity">
    <text evidence="1">Belongs to the LysR transcriptional regulatory family.</text>
</comment>
<keyword evidence="7" id="KW-1185">Reference proteome</keyword>
<feature type="domain" description="HTH lysR-type" evidence="5">
    <location>
        <begin position="4"/>
        <end position="61"/>
    </location>
</feature>
<evidence type="ECO:0000313" key="7">
    <source>
        <dbReference type="Proteomes" id="UP001589750"/>
    </source>
</evidence>
<organism evidence="6 7">
    <name type="scientific">Nocardioides plantarum</name>
    <dbReference type="NCBI Taxonomy" id="29299"/>
    <lineage>
        <taxon>Bacteria</taxon>
        <taxon>Bacillati</taxon>
        <taxon>Actinomycetota</taxon>
        <taxon>Actinomycetes</taxon>
        <taxon>Propionibacteriales</taxon>
        <taxon>Nocardioidaceae</taxon>
        <taxon>Nocardioides</taxon>
    </lineage>
</organism>
<reference evidence="6 7" key="1">
    <citation type="submission" date="2024-09" db="EMBL/GenBank/DDBJ databases">
        <authorList>
            <person name="Sun Q."/>
            <person name="Mori K."/>
        </authorList>
    </citation>
    <scope>NUCLEOTIDE SEQUENCE [LARGE SCALE GENOMIC DNA]</scope>
    <source>
        <strain evidence="6 7">JCM 9626</strain>
    </source>
</reference>
<comment type="caution">
    <text evidence="6">The sequence shown here is derived from an EMBL/GenBank/DDBJ whole genome shotgun (WGS) entry which is preliminary data.</text>
</comment>
<dbReference type="Gene3D" id="3.40.190.10">
    <property type="entry name" value="Periplasmic binding protein-like II"/>
    <property type="match status" value="2"/>
</dbReference>
<evidence type="ECO:0000256" key="1">
    <source>
        <dbReference type="ARBA" id="ARBA00009437"/>
    </source>
</evidence>
<keyword evidence="3" id="KW-0238">DNA-binding</keyword>
<evidence type="ECO:0000256" key="3">
    <source>
        <dbReference type="ARBA" id="ARBA00023125"/>
    </source>
</evidence>
<keyword evidence="2" id="KW-0805">Transcription regulation</keyword>
<dbReference type="EMBL" id="JBHMDG010000002">
    <property type="protein sequence ID" value="MFB9312054.1"/>
    <property type="molecule type" value="Genomic_DNA"/>
</dbReference>
<dbReference type="InterPro" id="IPR036390">
    <property type="entry name" value="WH_DNA-bd_sf"/>
</dbReference>
<evidence type="ECO:0000256" key="4">
    <source>
        <dbReference type="ARBA" id="ARBA00023163"/>
    </source>
</evidence>
<dbReference type="Gene3D" id="1.10.10.10">
    <property type="entry name" value="Winged helix-like DNA-binding domain superfamily/Winged helix DNA-binding domain"/>
    <property type="match status" value="1"/>
</dbReference>
<evidence type="ECO:0000259" key="5">
    <source>
        <dbReference type="PROSITE" id="PS50931"/>
    </source>
</evidence>
<sequence length="297" mass="32411">MPDLDLRLVRYFTAVAEHGHFGRAAEALHVAQPSLSRQVRRLEDLVGARLLDRTPQGSTLTDAGRTFLPRAVALVRAADEAVGEARATGRQRRLAVGWAGDLVVTDVVRALRRAHPDAEVATRHVAWDDVRQALLDRRVDVVVGRAPFADEGLDLEVLGEQPRVLVVPLDHPLAGKEQVSLDDFAHEPLVRSLDPVRDAFWRVDPRPDGTRAPDGPLAGEREDKFELVAAGEALTMMPDPGPDVRLRGDLTTVPVEGVEPVQVVLATRAGRRSELLAAFVTLARERLLDAPVADRGC</sequence>
<dbReference type="Pfam" id="PF00126">
    <property type="entry name" value="HTH_1"/>
    <property type="match status" value="1"/>
</dbReference>
<dbReference type="PANTHER" id="PTHR30346:SF0">
    <property type="entry name" value="HCA OPERON TRANSCRIPTIONAL ACTIVATOR HCAR"/>
    <property type="match status" value="1"/>
</dbReference>
<evidence type="ECO:0000256" key="2">
    <source>
        <dbReference type="ARBA" id="ARBA00023015"/>
    </source>
</evidence>
<dbReference type="Pfam" id="PF03466">
    <property type="entry name" value="LysR_substrate"/>
    <property type="match status" value="1"/>
</dbReference>
<dbReference type="PRINTS" id="PR00039">
    <property type="entry name" value="HTHLYSR"/>
</dbReference>
<proteinExistence type="inferred from homology"/>
<dbReference type="PANTHER" id="PTHR30346">
    <property type="entry name" value="TRANSCRIPTIONAL DUAL REGULATOR HCAR-RELATED"/>
    <property type="match status" value="1"/>
</dbReference>